<dbReference type="PROSITE" id="PS01102">
    <property type="entry name" value="ZF_DKSA_1"/>
    <property type="match status" value="1"/>
</dbReference>
<feature type="domain" description="Zinc finger DksA/TraR C4-type" evidence="5">
    <location>
        <begin position="98"/>
        <end position="132"/>
    </location>
</feature>
<dbReference type="AlphaFoldDB" id="A0A2H0WMI5"/>
<dbReference type="EMBL" id="PEZJ01000025">
    <property type="protein sequence ID" value="PIS13860.1"/>
    <property type="molecule type" value="Genomic_DNA"/>
</dbReference>
<dbReference type="Proteomes" id="UP000230033">
    <property type="component" value="Unassembled WGS sequence"/>
</dbReference>
<evidence type="ECO:0000256" key="2">
    <source>
        <dbReference type="ARBA" id="ARBA00022771"/>
    </source>
</evidence>
<accession>A0A2H0WMI5</accession>
<feature type="zinc finger region" description="dksA C4-type" evidence="4">
    <location>
        <begin position="103"/>
        <end position="127"/>
    </location>
</feature>
<dbReference type="PANTHER" id="PTHR33823:SF2">
    <property type="entry name" value="RNA POLYMERASE-BINDING TRANSCRIPTION FACTOR DKSA"/>
    <property type="match status" value="1"/>
</dbReference>
<reference evidence="7" key="1">
    <citation type="submission" date="2017-09" db="EMBL/GenBank/DDBJ databases">
        <title>Depth-based differentiation of microbial function through sediment-hosted aquifers and enrichment of novel symbionts in the deep terrestrial subsurface.</title>
        <authorList>
            <person name="Probst A.J."/>
            <person name="Ladd B."/>
            <person name="Jarett J.K."/>
            <person name="Geller-Mcgrath D.E."/>
            <person name="Sieber C.M.K."/>
            <person name="Emerson J.B."/>
            <person name="Anantharaman K."/>
            <person name="Thomas B.C."/>
            <person name="Malmstrom R."/>
            <person name="Stieglmeier M."/>
            <person name="Klingl A."/>
            <person name="Woyke T."/>
            <person name="Ryan C.M."/>
            <person name="Banfield J.F."/>
        </authorList>
    </citation>
    <scope>NUCLEOTIDE SEQUENCE [LARGE SCALE GENOMIC DNA]</scope>
</reference>
<dbReference type="SUPFAM" id="SSF57716">
    <property type="entry name" value="Glucocorticoid receptor-like (DNA-binding domain)"/>
    <property type="match status" value="1"/>
</dbReference>
<name>A0A2H0WMI5_9BACT</name>
<proteinExistence type="predicted"/>
<keyword evidence="1" id="KW-0479">Metal-binding</keyword>
<comment type="caution">
    <text evidence="6">The sequence shown here is derived from an EMBL/GenBank/DDBJ whole genome shotgun (WGS) entry which is preliminary data.</text>
</comment>
<dbReference type="GO" id="GO:0008270">
    <property type="term" value="F:zinc ion binding"/>
    <property type="evidence" value="ECO:0007669"/>
    <property type="project" value="UniProtKB-KW"/>
</dbReference>
<sequence length="133" mass="15032">MVKKVKKIKEPAVAIKFPANILEPIGNFLRQEIAKLSRRQKEIKEVDPFSDPQRLNDNAASDAEALEQVGHEQAVAMKEQVGRRLIQLKKALTRIRVGKYGICEKCKKMIDTDRLMVMPEATLCADCAKISQQ</sequence>
<evidence type="ECO:0000256" key="3">
    <source>
        <dbReference type="ARBA" id="ARBA00022833"/>
    </source>
</evidence>
<organism evidence="6 7">
    <name type="scientific">Candidatus Shapirobacteria bacterium CG09_land_8_20_14_0_10_47_13</name>
    <dbReference type="NCBI Taxonomy" id="1974481"/>
    <lineage>
        <taxon>Bacteria</taxon>
        <taxon>Candidatus Shapironibacteriota</taxon>
    </lineage>
</organism>
<dbReference type="InterPro" id="IPR020458">
    <property type="entry name" value="Znf_DskA_TraR_CS"/>
</dbReference>
<evidence type="ECO:0000259" key="5">
    <source>
        <dbReference type="Pfam" id="PF01258"/>
    </source>
</evidence>
<dbReference type="PROSITE" id="PS51128">
    <property type="entry name" value="ZF_DKSA_2"/>
    <property type="match status" value="1"/>
</dbReference>
<dbReference type="Gene3D" id="1.20.120.910">
    <property type="entry name" value="DksA, coiled-coil domain"/>
    <property type="match status" value="1"/>
</dbReference>
<protein>
    <recommendedName>
        <fullName evidence="5">Zinc finger DksA/TraR C4-type domain-containing protein</fullName>
    </recommendedName>
</protein>
<dbReference type="InterPro" id="IPR000962">
    <property type="entry name" value="Znf_DskA_TraR"/>
</dbReference>
<evidence type="ECO:0000313" key="6">
    <source>
        <dbReference type="EMBL" id="PIS13860.1"/>
    </source>
</evidence>
<dbReference type="PANTHER" id="PTHR33823">
    <property type="entry name" value="RNA POLYMERASE-BINDING TRANSCRIPTION FACTOR DKSA-RELATED"/>
    <property type="match status" value="1"/>
</dbReference>
<evidence type="ECO:0000256" key="4">
    <source>
        <dbReference type="PROSITE-ProRule" id="PRU00510"/>
    </source>
</evidence>
<evidence type="ECO:0000256" key="1">
    <source>
        <dbReference type="ARBA" id="ARBA00022723"/>
    </source>
</evidence>
<keyword evidence="2" id="KW-0863">Zinc-finger</keyword>
<evidence type="ECO:0000313" key="7">
    <source>
        <dbReference type="Proteomes" id="UP000230033"/>
    </source>
</evidence>
<dbReference type="Pfam" id="PF01258">
    <property type="entry name" value="zf-dskA_traR"/>
    <property type="match status" value="1"/>
</dbReference>
<gene>
    <name evidence="6" type="ORF">COT65_02070</name>
</gene>
<keyword evidence="3" id="KW-0862">Zinc</keyword>